<comment type="subcellular location">
    <subcellularLocation>
        <location evidence="1">Secreted</location>
    </subcellularLocation>
</comment>
<dbReference type="EMBL" id="JAPFRF010000005">
    <property type="protein sequence ID" value="KAJ7332275.1"/>
    <property type="molecule type" value="Genomic_DNA"/>
</dbReference>
<dbReference type="FunFam" id="4.10.410.10:FF:000004">
    <property type="entry name" value="Tissue factor pathway inhibitor"/>
    <property type="match status" value="1"/>
</dbReference>
<feature type="domain" description="BPTI/Kunitz inhibitor" evidence="6">
    <location>
        <begin position="83"/>
        <end position="133"/>
    </location>
</feature>
<evidence type="ECO:0000256" key="4">
    <source>
        <dbReference type="ARBA" id="ARBA00023157"/>
    </source>
</evidence>
<comment type="caution">
    <text evidence="7">The sequence shown here is derived from an EMBL/GenBank/DDBJ whole genome shotgun (WGS) entry which is preliminary data.</text>
</comment>
<evidence type="ECO:0000256" key="5">
    <source>
        <dbReference type="SAM" id="SignalP"/>
    </source>
</evidence>
<dbReference type="PANTHER" id="PTHR10083:SF374">
    <property type="entry name" value="BPTI_KUNITZ INHIBITOR DOMAIN-CONTAINING PROTEIN"/>
    <property type="match status" value="1"/>
</dbReference>
<dbReference type="PRINTS" id="PR00759">
    <property type="entry name" value="BASICPTASE"/>
</dbReference>
<feature type="chain" id="PRO_5040479097" description="BPTI/Kunitz inhibitor domain-containing protein" evidence="5">
    <location>
        <begin position="23"/>
        <end position="151"/>
    </location>
</feature>
<dbReference type="SMART" id="SM00131">
    <property type="entry name" value="KU"/>
    <property type="match status" value="2"/>
</dbReference>
<keyword evidence="8" id="KW-1185">Reference proteome</keyword>
<dbReference type="GO" id="GO:0005615">
    <property type="term" value="C:extracellular space"/>
    <property type="evidence" value="ECO:0007669"/>
    <property type="project" value="TreeGrafter"/>
</dbReference>
<gene>
    <name evidence="7" type="ORF">JRQ81_014455</name>
</gene>
<evidence type="ECO:0000256" key="3">
    <source>
        <dbReference type="ARBA" id="ARBA00022690"/>
    </source>
</evidence>
<dbReference type="GO" id="GO:0004867">
    <property type="term" value="F:serine-type endopeptidase inhibitor activity"/>
    <property type="evidence" value="ECO:0007669"/>
    <property type="project" value="InterPro"/>
</dbReference>
<keyword evidence="4" id="KW-1015">Disulfide bond</keyword>
<feature type="domain" description="BPTI/Kunitz inhibitor" evidence="6">
    <location>
        <begin position="29"/>
        <end position="79"/>
    </location>
</feature>
<protein>
    <recommendedName>
        <fullName evidence="6">BPTI/Kunitz inhibitor domain-containing protein</fullName>
    </recommendedName>
</protein>
<dbReference type="GO" id="GO:0044483">
    <property type="term" value="P:venom-mediated perturbation of hemostasis"/>
    <property type="evidence" value="ECO:0007669"/>
    <property type="project" value="UniProtKB-ARBA"/>
</dbReference>
<keyword evidence="2" id="KW-0964">Secreted</keyword>
<reference evidence="7" key="1">
    <citation type="journal article" date="2023" name="DNA Res.">
        <title>Chromosome-level genome assembly of Phrynocephalus forsythii using third-generation DNA sequencing and Hi-C analysis.</title>
        <authorList>
            <person name="Qi Y."/>
            <person name="Zhao W."/>
            <person name="Zhao Y."/>
            <person name="Niu C."/>
            <person name="Cao S."/>
            <person name="Zhang Y."/>
        </authorList>
    </citation>
    <scope>NUCLEOTIDE SEQUENCE</scope>
    <source>
        <tissue evidence="7">Muscle</tissue>
    </source>
</reference>
<name>A0A9Q0XYN4_9SAUR</name>
<keyword evidence="3" id="KW-0646">Protease inhibitor</keyword>
<dbReference type="InterPro" id="IPR050098">
    <property type="entry name" value="TFPI/VKTCI-like"/>
</dbReference>
<dbReference type="PANTHER" id="PTHR10083">
    <property type="entry name" value="KUNITZ-TYPE PROTEASE INHIBITOR-RELATED"/>
    <property type="match status" value="1"/>
</dbReference>
<dbReference type="PROSITE" id="PS00280">
    <property type="entry name" value="BPTI_KUNITZ_1"/>
    <property type="match status" value="1"/>
</dbReference>
<evidence type="ECO:0000256" key="1">
    <source>
        <dbReference type="ARBA" id="ARBA00004613"/>
    </source>
</evidence>
<dbReference type="InterPro" id="IPR002223">
    <property type="entry name" value="Kunitz_BPTI"/>
</dbReference>
<proteinExistence type="predicted"/>
<dbReference type="FunFam" id="4.10.410.10:FF:000021">
    <property type="entry name" value="Serine protease inhibitor, putative"/>
    <property type="match status" value="1"/>
</dbReference>
<keyword evidence="5" id="KW-0732">Signal</keyword>
<dbReference type="Gene3D" id="4.10.410.10">
    <property type="entry name" value="Pancreatic trypsin inhibitor Kunitz domain"/>
    <property type="match status" value="2"/>
</dbReference>
<dbReference type="PROSITE" id="PS50279">
    <property type="entry name" value="BPTI_KUNITZ_2"/>
    <property type="match status" value="2"/>
</dbReference>
<dbReference type="OrthoDB" id="4473401at2759"/>
<accession>A0A9Q0XYN4</accession>
<dbReference type="Proteomes" id="UP001142489">
    <property type="component" value="Unassembled WGS sequence"/>
</dbReference>
<dbReference type="InterPro" id="IPR036880">
    <property type="entry name" value="Kunitz_BPTI_sf"/>
</dbReference>
<evidence type="ECO:0000259" key="6">
    <source>
        <dbReference type="PROSITE" id="PS50279"/>
    </source>
</evidence>
<dbReference type="InterPro" id="IPR020901">
    <property type="entry name" value="Prtase_inh_Kunz-CS"/>
</dbReference>
<dbReference type="Pfam" id="PF00014">
    <property type="entry name" value="Kunitz_BPTI"/>
    <property type="match status" value="2"/>
</dbReference>
<dbReference type="SUPFAM" id="SSF57362">
    <property type="entry name" value="BPTI-like"/>
    <property type="match status" value="2"/>
</dbReference>
<dbReference type="AlphaFoldDB" id="A0A9Q0XYN4"/>
<evidence type="ECO:0000313" key="7">
    <source>
        <dbReference type="EMBL" id="KAJ7332275.1"/>
    </source>
</evidence>
<evidence type="ECO:0000256" key="2">
    <source>
        <dbReference type="ARBA" id="ARBA00022525"/>
    </source>
</evidence>
<sequence length="151" mass="16795">MQASGLLLGLLGLLALSAVVTSGVHKEICHLPQDPGECLAYISRYYYNSKTHQCEYFIYGGCKGNENNFETLKECRHTCEGICYLPVDTGICYASIPRYFFSQNSKKCEKFIYGGCGGNANNFRTLKQCRYTCEVGPGEAPGDVDRRWTSA</sequence>
<evidence type="ECO:0000313" key="8">
    <source>
        <dbReference type="Proteomes" id="UP001142489"/>
    </source>
</evidence>
<organism evidence="7 8">
    <name type="scientific">Phrynocephalus forsythii</name>
    <dbReference type="NCBI Taxonomy" id="171643"/>
    <lineage>
        <taxon>Eukaryota</taxon>
        <taxon>Metazoa</taxon>
        <taxon>Chordata</taxon>
        <taxon>Craniata</taxon>
        <taxon>Vertebrata</taxon>
        <taxon>Euteleostomi</taxon>
        <taxon>Lepidosauria</taxon>
        <taxon>Squamata</taxon>
        <taxon>Bifurcata</taxon>
        <taxon>Unidentata</taxon>
        <taxon>Episquamata</taxon>
        <taxon>Toxicofera</taxon>
        <taxon>Iguania</taxon>
        <taxon>Acrodonta</taxon>
        <taxon>Agamidae</taxon>
        <taxon>Agaminae</taxon>
        <taxon>Phrynocephalus</taxon>
    </lineage>
</organism>
<feature type="signal peptide" evidence="5">
    <location>
        <begin position="1"/>
        <end position="22"/>
    </location>
</feature>